<dbReference type="GO" id="GO:0016747">
    <property type="term" value="F:acyltransferase activity, transferring groups other than amino-acyl groups"/>
    <property type="evidence" value="ECO:0007669"/>
    <property type="project" value="InterPro"/>
</dbReference>
<accession>A0A9E2KML6</accession>
<dbReference type="Gene3D" id="3.40.630.30">
    <property type="match status" value="1"/>
</dbReference>
<evidence type="ECO:0000313" key="4">
    <source>
        <dbReference type="Proteomes" id="UP000824150"/>
    </source>
</evidence>
<proteinExistence type="predicted"/>
<keyword evidence="3" id="KW-0808">Transferase</keyword>
<protein>
    <submittedName>
        <fullName evidence="3">GNAT family N-acetyltransferase</fullName>
        <ecNumber evidence="3">2.3.1.-</ecNumber>
    </submittedName>
</protein>
<dbReference type="InterPro" id="IPR016181">
    <property type="entry name" value="Acyl_CoA_acyltransferase"/>
</dbReference>
<evidence type="ECO:0000259" key="2">
    <source>
        <dbReference type="PROSITE" id="PS51186"/>
    </source>
</evidence>
<feature type="domain" description="N-acetyltransferase" evidence="2">
    <location>
        <begin position="1"/>
        <end position="222"/>
    </location>
</feature>
<keyword evidence="1" id="KW-0812">Transmembrane</keyword>
<feature type="transmembrane region" description="Helical" evidence="1">
    <location>
        <begin position="76"/>
        <end position="99"/>
    </location>
</feature>
<keyword evidence="3" id="KW-0012">Acyltransferase</keyword>
<reference evidence="3" key="1">
    <citation type="journal article" date="2021" name="PeerJ">
        <title>Extensive microbial diversity within the chicken gut microbiome revealed by metagenomics and culture.</title>
        <authorList>
            <person name="Gilroy R."/>
            <person name="Ravi A."/>
            <person name="Getino M."/>
            <person name="Pursley I."/>
            <person name="Horton D.L."/>
            <person name="Alikhan N.F."/>
            <person name="Baker D."/>
            <person name="Gharbi K."/>
            <person name="Hall N."/>
            <person name="Watson M."/>
            <person name="Adriaenssens E.M."/>
            <person name="Foster-Nyarko E."/>
            <person name="Jarju S."/>
            <person name="Secka A."/>
            <person name="Antonio M."/>
            <person name="Oren A."/>
            <person name="Chaudhuri R.R."/>
            <person name="La Ragione R."/>
            <person name="Hildebrand F."/>
            <person name="Pallen M.J."/>
        </authorList>
    </citation>
    <scope>NUCLEOTIDE SEQUENCE</scope>
    <source>
        <strain evidence="3">687</strain>
    </source>
</reference>
<dbReference type="EMBL" id="JAHLFG010000023">
    <property type="protein sequence ID" value="MBU3826246.1"/>
    <property type="molecule type" value="Genomic_DNA"/>
</dbReference>
<dbReference type="EC" id="2.3.1.-" evidence="3"/>
<sequence>MIVKLHPWRDLWALSTLMLSVWQFGPDRGRGFKLQERLLALRYVLKELHLSAAGGVAVKDGNIIGLMLIAKARHHLLGYGTVGIFYLLYLLCNLLLWILRYQFCYDYGHFEAKAQAQALKQLPPHLQLDGQFLLLVVSPQAQGQGLGRQLLAYGQDLLRARGCRQAFLFTDSFCNFGFYKALGLTCQVDIKVTGIFGPQAQDRLQVRFLIFTQALEEEKTVH</sequence>
<evidence type="ECO:0000256" key="1">
    <source>
        <dbReference type="SAM" id="Phobius"/>
    </source>
</evidence>
<dbReference type="InterPro" id="IPR000182">
    <property type="entry name" value="GNAT_dom"/>
</dbReference>
<comment type="caution">
    <text evidence="3">The sequence shown here is derived from an EMBL/GenBank/DDBJ whole genome shotgun (WGS) entry which is preliminary data.</text>
</comment>
<keyword evidence="1" id="KW-1133">Transmembrane helix</keyword>
<dbReference type="SUPFAM" id="SSF55729">
    <property type="entry name" value="Acyl-CoA N-acyltransferases (Nat)"/>
    <property type="match status" value="1"/>
</dbReference>
<keyword evidence="1" id="KW-0472">Membrane</keyword>
<gene>
    <name evidence="3" type="ORF">IAA31_01965</name>
</gene>
<evidence type="ECO:0000313" key="3">
    <source>
        <dbReference type="EMBL" id="MBU3826246.1"/>
    </source>
</evidence>
<dbReference type="Pfam" id="PF13508">
    <property type="entry name" value="Acetyltransf_7"/>
    <property type="match status" value="1"/>
</dbReference>
<dbReference type="CDD" id="cd04301">
    <property type="entry name" value="NAT_SF"/>
    <property type="match status" value="1"/>
</dbReference>
<name>A0A9E2KML6_9GAMM</name>
<dbReference type="PROSITE" id="PS51186">
    <property type="entry name" value="GNAT"/>
    <property type="match status" value="1"/>
</dbReference>
<organism evidence="3 4">
    <name type="scientific">Candidatus Anaerobiospirillum merdipullorum</name>
    <dbReference type="NCBI Taxonomy" id="2838450"/>
    <lineage>
        <taxon>Bacteria</taxon>
        <taxon>Pseudomonadati</taxon>
        <taxon>Pseudomonadota</taxon>
        <taxon>Gammaproteobacteria</taxon>
        <taxon>Aeromonadales</taxon>
        <taxon>Succinivibrionaceae</taxon>
        <taxon>Anaerobiospirillum</taxon>
    </lineage>
</organism>
<reference evidence="3" key="2">
    <citation type="submission" date="2021-04" db="EMBL/GenBank/DDBJ databases">
        <authorList>
            <person name="Gilroy R."/>
        </authorList>
    </citation>
    <scope>NUCLEOTIDE SEQUENCE</scope>
    <source>
        <strain evidence="3">687</strain>
    </source>
</reference>
<dbReference type="Proteomes" id="UP000824150">
    <property type="component" value="Unassembled WGS sequence"/>
</dbReference>
<dbReference type="AlphaFoldDB" id="A0A9E2KML6"/>